<keyword evidence="9" id="KW-1185">Reference proteome</keyword>
<dbReference type="PANTHER" id="PTHR42812:SF5">
    <property type="entry name" value="ENDO-ARABINASE"/>
    <property type="match status" value="1"/>
</dbReference>
<dbReference type="eggNOG" id="ENOG502S9PF">
    <property type="taxonomic scope" value="Eukaryota"/>
</dbReference>
<dbReference type="KEGG" id="gtr:GLOTRDRAFT_141542"/>
<gene>
    <name evidence="8" type="ORF">GLOTRDRAFT_141542</name>
</gene>
<reference evidence="8 9" key="1">
    <citation type="journal article" date="2012" name="Science">
        <title>The Paleozoic origin of enzymatic lignin decomposition reconstructed from 31 fungal genomes.</title>
        <authorList>
            <person name="Floudas D."/>
            <person name="Binder M."/>
            <person name="Riley R."/>
            <person name="Barry K."/>
            <person name="Blanchette R.A."/>
            <person name="Henrissat B."/>
            <person name="Martinez A.T."/>
            <person name="Otillar R."/>
            <person name="Spatafora J.W."/>
            <person name="Yadav J.S."/>
            <person name="Aerts A."/>
            <person name="Benoit I."/>
            <person name="Boyd A."/>
            <person name="Carlson A."/>
            <person name="Copeland A."/>
            <person name="Coutinho P.M."/>
            <person name="de Vries R.P."/>
            <person name="Ferreira P."/>
            <person name="Findley K."/>
            <person name="Foster B."/>
            <person name="Gaskell J."/>
            <person name="Glotzer D."/>
            <person name="Gorecki P."/>
            <person name="Heitman J."/>
            <person name="Hesse C."/>
            <person name="Hori C."/>
            <person name="Igarashi K."/>
            <person name="Jurgens J.A."/>
            <person name="Kallen N."/>
            <person name="Kersten P."/>
            <person name="Kohler A."/>
            <person name="Kuees U."/>
            <person name="Kumar T.K.A."/>
            <person name="Kuo A."/>
            <person name="LaButti K."/>
            <person name="Larrondo L.F."/>
            <person name="Lindquist E."/>
            <person name="Ling A."/>
            <person name="Lombard V."/>
            <person name="Lucas S."/>
            <person name="Lundell T."/>
            <person name="Martin R."/>
            <person name="McLaughlin D.J."/>
            <person name="Morgenstern I."/>
            <person name="Morin E."/>
            <person name="Murat C."/>
            <person name="Nagy L.G."/>
            <person name="Nolan M."/>
            <person name="Ohm R.A."/>
            <person name="Patyshakuliyeva A."/>
            <person name="Rokas A."/>
            <person name="Ruiz-Duenas F.J."/>
            <person name="Sabat G."/>
            <person name="Salamov A."/>
            <person name="Samejima M."/>
            <person name="Schmutz J."/>
            <person name="Slot J.C."/>
            <person name="St John F."/>
            <person name="Stenlid J."/>
            <person name="Sun H."/>
            <person name="Sun S."/>
            <person name="Syed K."/>
            <person name="Tsang A."/>
            <person name="Wiebenga A."/>
            <person name="Young D."/>
            <person name="Pisabarro A."/>
            <person name="Eastwood D.C."/>
            <person name="Martin F."/>
            <person name="Cullen D."/>
            <person name="Grigoriev I.V."/>
            <person name="Hibbett D.S."/>
        </authorList>
    </citation>
    <scope>NUCLEOTIDE SEQUENCE [LARGE SCALE GENOMIC DNA]</scope>
    <source>
        <strain evidence="8 9">ATCC 11539</strain>
    </source>
</reference>
<name>S7PSG7_GLOTA</name>
<feature type="chain" id="PRO_5004543740" evidence="7">
    <location>
        <begin position="18"/>
        <end position="322"/>
    </location>
</feature>
<evidence type="ECO:0000256" key="6">
    <source>
        <dbReference type="RuleBase" id="RU361187"/>
    </source>
</evidence>
<comment type="similarity">
    <text evidence="1 6">Belongs to the glycosyl hydrolase 43 family.</text>
</comment>
<evidence type="ECO:0000313" key="9">
    <source>
        <dbReference type="Proteomes" id="UP000030669"/>
    </source>
</evidence>
<dbReference type="OMA" id="DPSFMKA"/>
<evidence type="ECO:0000256" key="1">
    <source>
        <dbReference type="ARBA" id="ARBA00009865"/>
    </source>
</evidence>
<dbReference type="GeneID" id="19304805"/>
<keyword evidence="3 6" id="KW-0326">Glycosidase</keyword>
<dbReference type="GO" id="GO:0005975">
    <property type="term" value="P:carbohydrate metabolic process"/>
    <property type="evidence" value="ECO:0007669"/>
    <property type="project" value="InterPro"/>
</dbReference>
<dbReference type="OrthoDB" id="3879658at2759"/>
<evidence type="ECO:0000256" key="3">
    <source>
        <dbReference type="ARBA" id="ARBA00023295"/>
    </source>
</evidence>
<dbReference type="Proteomes" id="UP000030669">
    <property type="component" value="Unassembled WGS sequence"/>
</dbReference>
<dbReference type="Gene3D" id="2.115.10.20">
    <property type="entry name" value="Glycosyl hydrolase domain, family 43"/>
    <property type="match status" value="1"/>
</dbReference>
<accession>S7PSG7</accession>
<dbReference type="GO" id="GO:0004553">
    <property type="term" value="F:hydrolase activity, hydrolyzing O-glycosyl compounds"/>
    <property type="evidence" value="ECO:0007669"/>
    <property type="project" value="InterPro"/>
</dbReference>
<evidence type="ECO:0000256" key="2">
    <source>
        <dbReference type="ARBA" id="ARBA00022801"/>
    </source>
</evidence>
<feature type="signal peptide" evidence="7">
    <location>
        <begin position="1"/>
        <end position="17"/>
    </location>
</feature>
<organism evidence="8 9">
    <name type="scientific">Gloeophyllum trabeum (strain ATCC 11539 / FP-39264 / Madison 617)</name>
    <name type="common">Brown rot fungus</name>
    <dbReference type="NCBI Taxonomy" id="670483"/>
    <lineage>
        <taxon>Eukaryota</taxon>
        <taxon>Fungi</taxon>
        <taxon>Dikarya</taxon>
        <taxon>Basidiomycota</taxon>
        <taxon>Agaricomycotina</taxon>
        <taxon>Agaricomycetes</taxon>
        <taxon>Gloeophyllales</taxon>
        <taxon>Gloeophyllaceae</taxon>
        <taxon>Gloeophyllum</taxon>
    </lineage>
</organism>
<dbReference type="InterPro" id="IPR006710">
    <property type="entry name" value="Glyco_hydro_43"/>
</dbReference>
<feature type="active site" description="Proton donor" evidence="4">
    <location>
        <position position="222"/>
    </location>
</feature>
<dbReference type="InterPro" id="IPR023296">
    <property type="entry name" value="Glyco_hydro_beta-prop_sf"/>
</dbReference>
<dbReference type="Pfam" id="PF04616">
    <property type="entry name" value="Glyco_hydro_43"/>
    <property type="match status" value="1"/>
</dbReference>
<dbReference type="RefSeq" id="XP_007871192.1">
    <property type="nucleotide sequence ID" value="XM_007873001.1"/>
</dbReference>
<feature type="site" description="Important for catalytic activity, responsible for pKa modulation of the active site Glu and correct orientation of both the proton donor and substrate" evidence="5">
    <location>
        <position position="149"/>
    </location>
</feature>
<evidence type="ECO:0000256" key="7">
    <source>
        <dbReference type="SAM" id="SignalP"/>
    </source>
</evidence>
<keyword evidence="2 6" id="KW-0378">Hydrolase</keyword>
<dbReference type="EMBL" id="KB469317">
    <property type="protein sequence ID" value="EPQ50358.1"/>
    <property type="molecule type" value="Genomic_DNA"/>
</dbReference>
<protein>
    <submittedName>
        <fullName evidence="8">Arabinanase/levansucrase/invertase</fullName>
    </submittedName>
</protein>
<dbReference type="SUPFAM" id="SSF75005">
    <property type="entry name" value="Arabinanase/levansucrase/invertase"/>
    <property type="match status" value="1"/>
</dbReference>
<dbReference type="CDD" id="cd08999">
    <property type="entry name" value="GH43_ABN-like"/>
    <property type="match status" value="1"/>
</dbReference>
<feature type="active site" description="Proton acceptor" evidence="4">
    <location>
        <position position="37"/>
    </location>
</feature>
<keyword evidence="7" id="KW-0732">Signal</keyword>
<evidence type="ECO:0000256" key="5">
    <source>
        <dbReference type="PIRSR" id="PIRSR606710-2"/>
    </source>
</evidence>
<dbReference type="HOGENOM" id="CLU_009397_8_0_1"/>
<dbReference type="AlphaFoldDB" id="S7PSG7"/>
<proteinExistence type="inferred from homology"/>
<sequence>MFAAALLLPLLALLAGASPSLHKRAITGPVITSNFPDPSILQVGGTWYAYSTTSGGKNVPMQTSSDFVHWSPVSTDALPSVGAWSSGGVWAPDVIQLKDGSYVLYYAGESKANPGFHCIGVATASNPQGPFQPQATALECPISQGGAIDPDAFYDADGSLYLVWKVDGNNIGHGGNCNNGVAPIVPTPIMIRKLNAAGTAYASGSSAIQILDRDDNDGPLVEAPSLVRTSEGVYVLFFSSNCYSGSLYDIAYATATSVTGPYTKGPWLMITGNPFSQLYSPGGADVNPDGTKLVFHADQGTTVDTRQMWTASISISGHTVNI</sequence>
<evidence type="ECO:0000313" key="8">
    <source>
        <dbReference type="EMBL" id="EPQ50358.1"/>
    </source>
</evidence>
<dbReference type="InterPro" id="IPR051795">
    <property type="entry name" value="Glycosyl_Hydrlase_43"/>
</dbReference>
<dbReference type="PANTHER" id="PTHR42812">
    <property type="entry name" value="BETA-XYLOSIDASE"/>
    <property type="match status" value="1"/>
</dbReference>
<evidence type="ECO:0000256" key="4">
    <source>
        <dbReference type="PIRSR" id="PIRSR606710-1"/>
    </source>
</evidence>